<evidence type="ECO:0000313" key="2">
    <source>
        <dbReference type="Proteomes" id="UP001216510"/>
    </source>
</evidence>
<evidence type="ECO:0000313" key="1">
    <source>
        <dbReference type="EMBL" id="WEF30633.1"/>
    </source>
</evidence>
<keyword evidence="2" id="KW-1185">Reference proteome</keyword>
<dbReference type="RefSeq" id="WP_277413430.1">
    <property type="nucleotide sequence ID" value="NZ_CP119083.1"/>
</dbReference>
<sequence length="150" mass="16943">MVDKYVVVPQFDGATELLRIDLCSGAMEVVAADTVDVAQLAFGMFERETLERPTQPVAFLATPDGPLLLLGSVRCRPAPGQTLIHVGSSYVQVRHEGRHLFGQHRTARSGIGLHPYNNCPEDVDFWRWLERQIDDPRFYATYTRPIRYLG</sequence>
<reference evidence="1 2" key="1">
    <citation type="submission" date="2023-02" db="EMBL/GenBank/DDBJ databases">
        <title>Gemone sequence of Telluria chitinolytica ACM 3522T.</title>
        <authorList>
            <person name="Frediansyah A."/>
            <person name="Miess H."/>
            <person name="Gross H."/>
        </authorList>
    </citation>
    <scope>NUCLEOTIDE SEQUENCE [LARGE SCALE GENOMIC DNA]</scope>
    <source>
        <strain evidence="1 2">ACM 3522</strain>
    </source>
</reference>
<protein>
    <submittedName>
        <fullName evidence="1">Uncharacterized protein</fullName>
    </submittedName>
</protein>
<organism evidence="1 2">
    <name type="scientific">Pseudoduganella chitinolytica</name>
    <dbReference type="NCBI Taxonomy" id="34070"/>
    <lineage>
        <taxon>Bacteria</taxon>
        <taxon>Pseudomonadati</taxon>
        <taxon>Pseudomonadota</taxon>
        <taxon>Betaproteobacteria</taxon>
        <taxon>Burkholderiales</taxon>
        <taxon>Oxalobacteraceae</taxon>
        <taxon>Telluria group</taxon>
        <taxon>Pseudoduganella</taxon>
    </lineage>
</organism>
<gene>
    <name evidence="1" type="ORF">PX653_14210</name>
</gene>
<dbReference type="Proteomes" id="UP001216510">
    <property type="component" value="Chromosome"/>
</dbReference>
<name>A0ABY8B6K3_9BURK</name>
<proteinExistence type="predicted"/>
<dbReference type="EMBL" id="CP119083">
    <property type="protein sequence ID" value="WEF30633.1"/>
    <property type="molecule type" value="Genomic_DNA"/>
</dbReference>
<accession>A0ABY8B6K3</accession>